<name>A0ACC0EZE7_9BASI</name>
<gene>
    <name evidence="1" type="ORF">MJO28_000901</name>
</gene>
<dbReference type="EMBL" id="CM045865">
    <property type="protein sequence ID" value="KAI7962807.1"/>
    <property type="molecule type" value="Genomic_DNA"/>
</dbReference>
<reference evidence="2" key="1">
    <citation type="journal article" date="2018" name="BMC Genomics">
        <title>Genomic insights into host adaptation between the wheat stripe rust pathogen (Puccinia striiformis f. sp. tritici) and the barley stripe rust pathogen (Puccinia striiformis f. sp. hordei).</title>
        <authorList>
            <person name="Xia C."/>
            <person name="Wang M."/>
            <person name="Yin C."/>
            <person name="Cornejo O.E."/>
            <person name="Hulbert S.H."/>
            <person name="Chen X."/>
        </authorList>
    </citation>
    <scope>NUCLEOTIDE SEQUENCE [LARGE SCALE GENOMIC DNA]</scope>
    <source>
        <strain evidence="2">93-210</strain>
    </source>
</reference>
<sequence>MIHAEAPHWPLFLPQESQIVHARFRKASSNTGDWESEIHVWNMEQFQWISLAPTCTLTYPLIPRKLLVRLEQVSGNDCTGLQDAILKMTTEGPYEPLTTPALCILANLPSSGLTNGHTVQDNHKTPESFPLPSPAKADSKNCDIE</sequence>
<comment type="caution">
    <text evidence="1">The sequence shown here is derived from an EMBL/GenBank/DDBJ whole genome shotgun (WGS) entry which is preliminary data.</text>
</comment>
<evidence type="ECO:0000313" key="1">
    <source>
        <dbReference type="EMBL" id="KAI7962807.1"/>
    </source>
</evidence>
<protein>
    <submittedName>
        <fullName evidence="1">Uncharacterized protein</fullName>
    </submittedName>
</protein>
<keyword evidence="2" id="KW-1185">Reference proteome</keyword>
<evidence type="ECO:0000313" key="2">
    <source>
        <dbReference type="Proteomes" id="UP001060170"/>
    </source>
</evidence>
<organism evidence="1 2">
    <name type="scientific">Puccinia striiformis f. sp. tritici</name>
    <dbReference type="NCBI Taxonomy" id="168172"/>
    <lineage>
        <taxon>Eukaryota</taxon>
        <taxon>Fungi</taxon>
        <taxon>Dikarya</taxon>
        <taxon>Basidiomycota</taxon>
        <taxon>Pucciniomycotina</taxon>
        <taxon>Pucciniomycetes</taxon>
        <taxon>Pucciniales</taxon>
        <taxon>Pucciniaceae</taxon>
        <taxon>Puccinia</taxon>
    </lineage>
</organism>
<dbReference type="Proteomes" id="UP001060170">
    <property type="component" value="Chromosome 1"/>
</dbReference>
<reference evidence="1 2" key="3">
    <citation type="journal article" date="2022" name="Microbiol. Spectr.">
        <title>Folding features and dynamics of 3D genome architecture in plant fungal pathogens.</title>
        <authorList>
            <person name="Xia C."/>
        </authorList>
    </citation>
    <scope>NUCLEOTIDE SEQUENCE [LARGE SCALE GENOMIC DNA]</scope>
    <source>
        <strain evidence="1 2">93-210</strain>
    </source>
</reference>
<reference evidence="2" key="2">
    <citation type="journal article" date="2018" name="Mol. Plant Microbe Interact.">
        <title>Genome sequence resources for the wheat stripe rust pathogen (Puccinia striiformis f. sp. tritici) and the barley stripe rust pathogen (Puccinia striiformis f. sp. hordei).</title>
        <authorList>
            <person name="Xia C."/>
            <person name="Wang M."/>
            <person name="Yin C."/>
            <person name="Cornejo O.E."/>
            <person name="Hulbert S.H."/>
            <person name="Chen X."/>
        </authorList>
    </citation>
    <scope>NUCLEOTIDE SEQUENCE [LARGE SCALE GENOMIC DNA]</scope>
    <source>
        <strain evidence="2">93-210</strain>
    </source>
</reference>
<accession>A0ACC0EZE7</accession>
<proteinExistence type="predicted"/>